<evidence type="ECO:0000313" key="1">
    <source>
        <dbReference type="EMBL" id="KAJ9582934.1"/>
    </source>
</evidence>
<reference evidence="1" key="2">
    <citation type="submission" date="2023-05" db="EMBL/GenBank/DDBJ databases">
        <authorList>
            <person name="Fouks B."/>
        </authorList>
    </citation>
    <scope>NUCLEOTIDE SEQUENCE</scope>
    <source>
        <strain evidence="1">Stay&amp;Tobe</strain>
        <tissue evidence="1">Testes</tissue>
    </source>
</reference>
<sequence>MILHHNSFWAFKGHDECSSRNDINTPREREYADYQTIQQRPGRLSITGYSIISSQVNSPFLEKPVLGRNATKGAQNQLHIFVCTCLGTISSVDVVAESTKPLHTSLGPVLYEEVHAVATNGSNRRIDIIAFRPITITGLMIGARE</sequence>
<dbReference type="EMBL" id="JASPKZ010007705">
    <property type="protein sequence ID" value="KAJ9582934.1"/>
    <property type="molecule type" value="Genomic_DNA"/>
</dbReference>
<evidence type="ECO:0000313" key="2">
    <source>
        <dbReference type="Proteomes" id="UP001233999"/>
    </source>
</evidence>
<organism evidence="1 2">
    <name type="scientific">Diploptera punctata</name>
    <name type="common">Pacific beetle cockroach</name>
    <dbReference type="NCBI Taxonomy" id="6984"/>
    <lineage>
        <taxon>Eukaryota</taxon>
        <taxon>Metazoa</taxon>
        <taxon>Ecdysozoa</taxon>
        <taxon>Arthropoda</taxon>
        <taxon>Hexapoda</taxon>
        <taxon>Insecta</taxon>
        <taxon>Pterygota</taxon>
        <taxon>Neoptera</taxon>
        <taxon>Polyneoptera</taxon>
        <taxon>Dictyoptera</taxon>
        <taxon>Blattodea</taxon>
        <taxon>Blaberoidea</taxon>
        <taxon>Blaberidae</taxon>
        <taxon>Diplopterinae</taxon>
        <taxon>Diploptera</taxon>
    </lineage>
</organism>
<reference evidence="1" key="1">
    <citation type="journal article" date="2023" name="IScience">
        <title>Live-bearing cockroach genome reveals convergent evolutionary mechanisms linked to viviparity in insects and beyond.</title>
        <authorList>
            <person name="Fouks B."/>
            <person name="Harrison M.C."/>
            <person name="Mikhailova A.A."/>
            <person name="Marchal E."/>
            <person name="English S."/>
            <person name="Carruthers M."/>
            <person name="Jennings E.C."/>
            <person name="Chiamaka E.L."/>
            <person name="Frigard R.A."/>
            <person name="Pippel M."/>
            <person name="Attardo G.M."/>
            <person name="Benoit J.B."/>
            <person name="Bornberg-Bauer E."/>
            <person name="Tobe S.S."/>
        </authorList>
    </citation>
    <scope>NUCLEOTIDE SEQUENCE</scope>
    <source>
        <strain evidence="1">Stay&amp;Tobe</strain>
    </source>
</reference>
<proteinExistence type="predicted"/>
<feature type="non-terminal residue" evidence="1">
    <location>
        <position position="145"/>
    </location>
</feature>
<protein>
    <submittedName>
        <fullName evidence="1">Uncharacterized protein</fullName>
    </submittedName>
</protein>
<accession>A0AAD7ZLH5</accession>
<keyword evidence="2" id="KW-1185">Reference proteome</keyword>
<name>A0AAD7ZLH5_DIPPU</name>
<comment type="caution">
    <text evidence="1">The sequence shown here is derived from an EMBL/GenBank/DDBJ whole genome shotgun (WGS) entry which is preliminary data.</text>
</comment>
<feature type="non-terminal residue" evidence="1">
    <location>
        <position position="1"/>
    </location>
</feature>
<gene>
    <name evidence="1" type="ORF">L9F63_022723</name>
</gene>
<dbReference type="Proteomes" id="UP001233999">
    <property type="component" value="Unassembled WGS sequence"/>
</dbReference>
<dbReference type="AlphaFoldDB" id="A0AAD7ZLH5"/>